<proteinExistence type="predicted"/>
<protein>
    <submittedName>
        <fullName evidence="1">Uncharacterized protein</fullName>
    </submittedName>
</protein>
<evidence type="ECO:0000313" key="2">
    <source>
        <dbReference type="Proteomes" id="UP000594262"/>
    </source>
</evidence>
<name>A0A7M6DRI4_9CNID</name>
<dbReference type="Proteomes" id="UP000594262">
    <property type="component" value="Unplaced"/>
</dbReference>
<keyword evidence="2" id="KW-1185">Reference proteome</keyword>
<sequence>MDCKKHSMFAPSNKERTDCAPILLSDKVRNDYDCILNSGFDSSGKYYLVGVHDYVEQENQVYIISYNKESCALEKKLLKIQMPHMDEYSTNWSQLNPLGATFIHAVLIRSKKKPKVTSIDFYYLSFSDILETEFQTKTVEASAKPDLSLQYDADKFHYWDVDFIVGDQFSAYLLFDERPRDLFSLHNFDPNCFVDIFHTDTTNIWHGRRVKLYVDMPGRPEENLFSEPWRYYTTDRMFFYQESINNVGSTTYEIQEFNYDGELLYSYSIERNCTGGYFGRVSKLIYFIVPLPPGAPEKDTEVKHVFRLINGKAIPDFEYLNDGSESPFINKFGILASQLFTETKDTKHVFTACELYTNKEIMCCRINDLPPDHEIYDSVTMLNWNLSELGVLALSENDLPNGCRTLFFKFCNTDILSRKMSLKYLAGRKVLTLFSDEYLLKQNIPSCLFTYLGIKST</sequence>
<reference evidence="1" key="1">
    <citation type="submission" date="2021-01" db="UniProtKB">
        <authorList>
            <consortium name="EnsemblMetazoa"/>
        </authorList>
    </citation>
    <scope>IDENTIFICATION</scope>
</reference>
<organism evidence="1 2">
    <name type="scientific">Clytia hemisphaerica</name>
    <dbReference type="NCBI Taxonomy" id="252671"/>
    <lineage>
        <taxon>Eukaryota</taxon>
        <taxon>Metazoa</taxon>
        <taxon>Cnidaria</taxon>
        <taxon>Hydrozoa</taxon>
        <taxon>Hydroidolina</taxon>
        <taxon>Leptothecata</taxon>
        <taxon>Obeliida</taxon>
        <taxon>Clytiidae</taxon>
        <taxon>Clytia</taxon>
    </lineage>
</organism>
<evidence type="ECO:0000313" key="1">
    <source>
        <dbReference type="EnsemblMetazoa" id="CLYHEMP025096.1"/>
    </source>
</evidence>
<dbReference type="AlphaFoldDB" id="A0A7M6DRI4"/>
<accession>A0A7M6DRI4</accession>
<dbReference type="EnsemblMetazoa" id="CLYHEMT025096.1">
    <property type="protein sequence ID" value="CLYHEMP025096.1"/>
    <property type="gene ID" value="CLYHEMG025096"/>
</dbReference>